<evidence type="ECO:0000313" key="4">
    <source>
        <dbReference type="EMBL" id="KAK8994619.1"/>
    </source>
</evidence>
<gene>
    <name evidence="4" type="ORF">V6N11_045695</name>
</gene>
<dbReference type="InterPro" id="IPR003676">
    <property type="entry name" value="SAUR_fam"/>
</dbReference>
<evidence type="ECO:0000313" key="5">
    <source>
        <dbReference type="Proteomes" id="UP001396334"/>
    </source>
</evidence>
<organism evidence="4 5">
    <name type="scientific">Hibiscus sabdariffa</name>
    <name type="common">roselle</name>
    <dbReference type="NCBI Taxonomy" id="183260"/>
    <lineage>
        <taxon>Eukaryota</taxon>
        <taxon>Viridiplantae</taxon>
        <taxon>Streptophyta</taxon>
        <taxon>Embryophyta</taxon>
        <taxon>Tracheophyta</taxon>
        <taxon>Spermatophyta</taxon>
        <taxon>Magnoliopsida</taxon>
        <taxon>eudicotyledons</taxon>
        <taxon>Gunneridae</taxon>
        <taxon>Pentapetalae</taxon>
        <taxon>rosids</taxon>
        <taxon>malvids</taxon>
        <taxon>Malvales</taxon>
        <taxon>Malvaceae</taxon>
        <taxon>Malvoideae</taxon>
        <taxon>Hibiscus</taxon>
    </lineage>
</organism>
<reference evidence="4 5" key="1">
    <citation type="journal article" date="2024" name="G3 (Bethesda)">
        <title>Genome assembly of Hibiscus sabdariffa L. provides insights into metabolisms of medicinal natural products.</title>
        <authorList>
            <person name="Kim T."/>
        </authorList>
    </citation>
    <scope>NUCLEOTIDE SEQUENCE [LARGE SCALE GENOMIC DNA]</scope>
    <source>
        <strain evidence="4">TK-2024</strain>
        <tissue evidence="4">Old leaves</tissue>
    </source>
</reference>
<evidence type="ECO:0000256" key="3">
    <source>
        <dbReference type="ARBA" id="ARBA00022604"/>
    </source>
</evidence>
<protein>
    <submittedName>
        <fullName evidence="4">Uncharacterized protein</fullName>
    </submittedName>
</protein>
<keyword evidence="3" id="KW-0341">Growth regulation</keyword>
<dbReference type="PANTHER" id="PTHR31374">
    <property type="entry name" value="AUXIN-INDUCED PROTEIN-LIKE-RELATED"/>
    <property type="match status" value="1"/>
</dbReference>
<dbReference type="Proteomes" id="UP001396334">
    <property type="component" value="Unassembled WGS sequence"/>
</dbReference>
<evidence type="ECO:0000256" key="1">
    <source>
        <dbReference type="ARBA" id="ARBA00006974"/>
    </source>
</evidence>
<sequence>MKGKFLRAYLTKWRKMSRRVIQRDGSEFCYKLANWLNSMHEESSIPRDVPKGHLVVYVGENHKRFVISITLLKQPLFKALLDRARDEYGFATDSKLWIPCDESLFLDAVHCVRSLQDQRLSRCL</sequence>
<accession>A0ABR2Q1Q6</accession>
<dbReference type="PANTHER" id="PTHR31374:SF9">
    <property type="entry name" value="AUXIN-RESPONSIVE FAMILY PROTEIN"/>
    <property type="match status" value="1"/>
</dbReference>
<proteinExistence type="inferred from homology"/>
<keyword evidence="2" id="KW-0217">Developmental protein</keyword>
<dbReference type="EMBL" id="JBBPBN010000047">
    <property type="protein sequence ID" value="KAK8994619.1"/>
    <property type="molecule type" value="Genomic_DNA"/>
</dbReference>
<comment type="caution">
    <text evidence="4">The sequence shown here is derived from an EMBL/GenBank/DDBJ whole genome shotgun (WGS) entry which is preliminary data.</text>
</comment>
<dbReference type="Pfam" id="PF02519">
    <property type="entry name" value="Auxin_inducible"/>
    <property type="match status" value="1"/>
</dbReference>
<evidence type="ECO:0000256" key="2">
    <source>
        <dbReference type="ARBA" id="ARBA00022473"/>
    </source>
</evidence>
<comment type="similarity">
    <text evidence="1">Belongs to the ARG7 family.</text>
</comment>
<keyword evidence="5" id="KW-1185">Reference proteome</keyword>
<name>A0ABR2Q1Q6_9ROSI</name>